<dbReference type="GO" id="GO:0032300">
    <property type="term" value="C:mismatch repair complex"/>
    <property type="evidence" value="ECO:0007669"/>
    <property type="project" value="InterPro"/>
</dbReference>
<dbReference type="AlphaFoldDB" id="A0A644WTQ8"/>
<evidence type="ECO:0000256" key="1">
    <source>
        <dbReference type="ARBA" id="ARBA00006082"/>
    </source>
</evidence>
<comment type="caution">
    <text evidence="6">The sequence shown here is derived from an EMBL/GenBank/DDBJ whole genome shotgun (WGS) entry which is preliminary data.</text>
</comment>
<dbReference type="SMART" id="SM00853">
    <property type="entry name" value="MutL_C"/>
    <property type="match status" value="1"/>
</dbReference>
<dbReference type="PANTHER" id="PTHR10073:SF12">
    <property type="entry name" value="DNA MISMATCH REPAIR PROTEIN MLH1"/>
    <property type="match status" value="1"/>
</dbReference>
<dbReference type="CDD" id="cd00782">
    <property type="entry name" value="MutL_Trans"/>
    <property type="match status" value="1"/>
</dbReference>
<dbReference type="GO" id="GO:0005524">
    <property type="term" value="F:ATP binding"/>
    <property type="evidence" value="ECO:0007669"/>
    <property type="project" value="InterPro"/>
</dbReference>
<accession>A0A644WTQ8</accession>
<proteinExistence type="inferred from homology"/>
<dbReference type="InterPro" id="IPR014721">
    <property type="entry name" value="Ribsml_uS5_D2-typ_fold_subgr"/>
</dbReference>
<reference evidence="6" key="1">
    <citation type="submission" date="2019-08" db="EMBL/GenBank/DDBJ databases">
        <authorList>
            <person name="Kucharzyk K."/>
            <person name="Murdoch R.W."/>
            <person name="Higgins S."/>
            <person name="Loffler F."/>
        </authorList>
    </citation>
    <scope>NUCLEOTIDE SEQUENCE</scope>
</reference>
<feature type="domain" description="MutL C-terminal dimerisation" evidence="4">
    <location>
        <begin position="424"/>
        <end position="566"/>
    </location>
</feature>
<feature type="domain" description="DNA mismatch repair protein S5" evidence="5">
    <location>
        <begin position="209"/>
        <end position="329"/>
    </location>
</feature>
<gene>
    <name evidence="6" type="primary">mutL_16</name>
    <name evidence="6" type="ORF">SDC9_53612</name>
</gene>
<evidence type="ECO:0000313" key="6">
    <source>
        <dbReference type="EMBL" id="MPM07306.1"/>
    </source>
</evidence>
<name>A0A644WTQ8_9ZZZZ</name>
<evidence type="ECO:0000259" key="4">
    <source>
        <dbReference type="SMART" id="SM00853"/>
    </source>
</evidence>
<dbReference type="InterPro" id="IPR014762">
    <property type="entry name" value="DNA_mismatch_repair_CS"/>
</dbReference>
<dbReference type="InterPro" id="IPR020667">
    <property type="entry name" value="DNA_mismatch_repair_MutL"/>
</dbReference>
<dbReference type="InterPro" id="IPR013507">
    <property type="entry name" value="DNA_mismatch_S5_2-like"/>
</dbReference>
<dbReference type="GO" id="GO:0140664">
    <property type="term" value="F:ATP-dependent DNA damage sensor activity"/>
    <property type="evidence" value="ECO:0007669"/>
    <property type="project" value="InterPro"/>
</dbReference>
<dbReference type="InterPro" id="IPR002099">
    <property type="entry name" value="MutL/Mlh/PMS"/>
</dbReference>
<dbReference type="Gene3D" id="3.30.1540.20">
    <property type="entry name" value="MutL, C-terminal domain, dimerisation subdomain"/>
    <property type="match status" value="1"/>
</dbReference>
<comment type="similarity">
    <text evidence="1">Belongs to the DNA mismatch repair MutL/HexB family.</text>
</comment>
<dbReference type="Pfam" id="PF01119">
    <property type="entry name" value="DNA_mis_repair"/>
    <property type="match status" value="1"/>
</dbReference>
<evidence type="ECO:0000256" key="3">
    <source>
        <dbReference type="ARBA" id="ARBA00023204"/>
    </source>
</evidence>
<dbReference type="SUPFAM" id="SSF118116">
    <property type="entry name" value="DNA mismatch repair protein MutL"/>
    <property type="match status" value="1"/>
</dbReference>
<dbReference type="InterPro" id="IPR014790">
    <property type="entry name" value="MutL_C"/>
</dbReference>
<dbReference type="Pfam" id="PF13589">
    <property type="entry name" value="HATPase_c_3"/>
    <property type="match status" value="1"/>
</dbReference>
<dbReference type="InterPro" id="IPR036890">
    <property type="entry name" value="HATPase_C_sf"/>
</dbReference>
<dbReference type="FunFam" id="3.30.565.10:FF:000003">
    <property type="entry name" value="DNA mismatch repair endonuclease MutL"/>
    <property type="match status" value="1"/>
</dbReference>
<keyword evidence="2" id="KW-0227">DNA damage</keyword>
<dbReference type="Gene3D" id="3.30.565.10">
    <property type="entry name" value="Histidine kinase-like ATPase, C-terminal domain"/>
    <property type="match status" value="1"/>
</dbReference>
<dbReference type="InterPro" id="IPR042120">
    <property type="entry name" value="MutL_C_dimsub"/>
</dbReference>
<dbReference type="SUPFAM" id="SSF54211">
    <property type="entry name" value="Ribosomal protein S5 domain 2-like"/>
    <property type="match status" value="1"/>
</dbReference>
<dbReference type="PROSITE" id="PS00058">
    <property type="entry name" value="DNA_MISMATCH_REPAIR_1"/>
    <property type="match status" value="1"/>
</dbReference>
<dbReference type="Gene3D" id="3.30.230.10">
    <property type="match status" value="1"/>
</dbReference>
<dbReference type="SMART" id="SM01340">
    <property type="entry name" value="DNA_mis_repair"/>
    <property type="match status" value="1"/>
</dbReference>
<evidence type="ECO:0000256" key="2">
    <source>
        <dbReference type="ARBA" id="ARBA00022763"/>
    </source>
</evidence>
<dbReference type="Gene3D" id="3.30.1370.100">
    <property type="entry name" value="MutL, C-terminal domain, regulatory subdomain"/>
    <property type="match status" value="1"/>
</dbReference>
<dbReference type="HAMAP" id="MF_00149">
    <property type="entry name" value="DNA_mis_repair"/>
    <property type="match status" value="1"/>
</dbReference>
<sequence length="607" mass="69317">MSDIIHLLPDSVANQIAAGEVIQRPASVLKELVENAIDAGATFVRVAIKDAGRTLVQVSDNGKGMSDTDARMAFERHATSKIKDAQDLFSIRTMGFRGEALASIAAVAQVEMRTRREEDELGTLVEIAGSRVFRQEPIQCDKGTTFQVKNLFFNVPARRRFLKSDSVEKNHILQEFYRIVLVHPDVEFSFYDGDDEIFKLPVSNTKLRIEQVFGSAKKKLNQQLLNIETDTNLVAVKGFIGRPEYAQKQAHQFFFVNGRYMRHPYFHKAVMLAYNQLIQPTDNPVYFIYFDVDPQTIDINIHPTKTEIKFENEQAIWSILSATVKEALGKFNVVPSIDFDREGVPDIPVQKADSIISPPKTSFNPSYNPFGASTYKRPQMEWEELYKGFEKQAEISDFNETGQDRPVEIFQSKMNKDSENTGTYFQIKNRYIITSVKSGMLMIDQRRAHIRILFDQFMKEISEKKGFSQQLLFPEVLQLMPDDYLFFEQIKTELRYVGFEFEAEKTYQYQVKGIPAQLKNTSGVLPLLSDMLERVRQATGDALSVIHEQIALSLAETAAIQTGQTMSKEEMTDLIDQLFACPAHNHTPDGKLIMTIWTQDEIQARFK</sequence>
<dbReference type="GO" id="GO:0030983">
    <property type="term" value="F:mismatched DNA binding"/>
    <property type="evidence" value="ECO:0007669"/>
    <property type="project" value="InterPro"/>
</dbReference>
<dbReference type="InterPro" id="IPR042121">
    <property type="entry name" value="MutL_C_regsub"/>
</dbReference>
<dbReference type="GO" id="GO:0006298">
    <property type="term" value="P:mismatch repair"/>
    <property type="evidence" value="ECO:0007669"/>
    <property type="project" value="InterPro"/>
</dbReference>
<protein>
    <submittedName>
        <fullName evidence="6">DNA mismatch repair protein MutL</fullName>
    </submittedName>
</protein>
<keyword evidence="3" id="KW-0234">DNA repair</keyword>
<dbReference type="PANTHER" id="PTHR10073">
    <property type="entry name" value="DNA MISMATCH REPAIR PROTEIN MLH, PMS, MUTL"/>
    <property type="match status" value="1"/>
</dbReference>
<evidence type="ECO:0000259" key="5">
    <source>
        <dbReference type="SMART" id="SM01340"/>
    </source>
</evidence>
<dbReference type="CDD" id="cd16926">
    <property type="entry name" value="HATPase_MutL-MLH-PMS-like"/>
    <property type="match status" value="1"/>
</dbReference>
<dbReference type="NCBIfam" id="TIGR00585">
    <property type="entry name" value="mutl"/>
    <property type="match status" value="1"/>
</dbReference>
<organism evidence="6">
    <name type="scientific">bioreactor metagenome</name>
    <dbReference type="NCBI Taxonomy" id="1076179"/>
    <lineage>
        <taxon>unclassified sequences</taxon>
        <taxon>metagenomes</taxon>
        <taxon>ecological metagenomes</taxon>
    </lineage>
</organism>
<dbReference type="EMBL" id="VSSQ01001321">
    <property type="protein sequence ID" value="MPM07306.1"/>
    <property type="molecule type" value="Genomic_DNA"/>
</dbReference>
<dbReference type="InterPro" id="IPR020568">
    <property type="entry name" value="Ribosomal_Su5_D2-typ_SF"/>
</dbReference>
<dbReference type="Pfam" id="PF08676">
    <property type="entry name" value="MutL_C"/>
    <property type="match status" value="1"/>
</dbReference>
<dbReference type="InterPro" id="IPR037198">
    <property type="entry name" value="MutL_C_sf"/>
</dbReference>
<dbReference type="GO" id="GO:0016887">
    <property type="term" value="F:ATP hydrolysis activity"/>
    <property type="evidence" value="ECO:0007669"/>
    <property type="project" value="InterPro"/>
</dbReference>
<dbReference type="InterPro" id="IPR038973">
    <property type="entry name" value="MutL/Mlh/Pms-like"/>
</dbReference>
<dbReference type="SUPFAM" id="SSF55874">
    <property type="entry name" value="ATPase domain of HSP90 chaperone/DNA topoisomerase II/histidine kinase"/>
    <property type="match status" value="1"/>
</dbReference>